<organism evidence="1 2">
    <name type="scientific">Streptacidiphilus cavernicola</name>
    <dbReference type="NCBI Taxonomy" id="3342716"/>
    <lineage>
        <taxon>Bacteria</taxon>
        <taxon>Bacillati</taxon>
        <taxon>Actinomycetota</taxon>
        <taxon>Actinomycetes</taxon>
        <taxon>Kitasatosporales</taxon>
        <taxon>Streptomycetaceae</taxon>
        <taxon>Streptacidiphilus</taxon>
    </lineage>
</organism>
<dbReference type="InterPro" id="IPR007396">
    <property type="entry name" value="TR_PAI2-type"/>
</dbReference>
<evidence type="ECO:0000313" key="2">
    <source>
        <dbReference type="Proteomes" id="UP001592528"/>
    </source>
</evidence>
<evidence type="ECO:0000313" key="1">
    <source>
        <dbReference type="EMBL" id="MFC1406780.1"/>
    </source>
</evidence>
<protein>
    <submittedName>
        <fullName evidence="1">FMN-binding negative transcriptional regulator</fullName>
    </submittedName>
</protein>
<dbReference type="SUPFAM" id="SSF50475">
    <property type="entry name" value="FMN-binding split barrel"/>
    <property type="match status" value="1"/>
</dbReference>
<dbReference type="Gene3D" id="2.30.110.10">
    <property type="entry name" value="Electron Transport, Fmn-binding Protein, Chain A"/>
    <property type="match status" value="1"/>
</dbReference>
<dbReference type="EMBL" id="JBHEZZ010000033">
    <property type="protein sequence ID" value="MFC1406780.1"/>
    <property type="molecule type" value="Genomic_DNA"/>
</dbReference>
<sequence length="220" mass="24331">MLINPWDRGSDDEWRDWLSTRDFGVLAANGPDGTAPILVPTQFVYQGGDEVVLHLARPNPVWAAIEANPRLTLAVTDDYAFVPGPWRAPADTPPEDGVPTTYYASVHLVCTAEPVDDPAAKAALLDRQTAHFQPDVPHRPIVPGQPPFGRMLSAIRGLRLHIEEVRPKFKYDDKKTTDFQAAVAEELLLRDRPADPGARAQLLRRRAARLAEPGDCPVEH</sequence>
<comment type="caution">
    <text evidence="1">The sequence shown here is derived from an EMBL/GenBank/DDBJ whole genome shotgun (WGS) entry which is preliminary data.</text>
</comment>
<dbReference type="Proteomes" id="UP001592528">
    <property type="component" value="Unassembled WGS sequence"/>
</dbReference>
<keyword evidence="2" id="KW-1185">Reference proteome</keyword>
<dbReference type="RefSeq" id="WP_030266377.1">
    <property type="nucleotide sequence ID" value="NZ_JBHEZZ010000033.1"/>
</dbReference>
<name>A0ABV6UZ86_9ACTN</name>
<gene>
    <name evidence="1" type="ORF">ACEZDJ_36400</name>
</gene>
<accession>A0ABV6UZ86</accession>
<proteinExistence type="predicted"/>
<reference evidence="1 2" key="1">
    <citation type="submission" date="2024-09" db="EMBL/GenBank/DDBJ databases">
        <authorList>
            <person name="Lee S.D."/>
        </authorList>
    </citation>
    <scope>NUCLEOTIDE SEQUENCE [LARGE SCALE GENOMIC DNA]</scope>
    <source>
        <strain evidence="1 2">N1-5</strain>
    </source>
</reference>
<dbReference type="Pfam" id="PF04299">
    <property type="entry name" value="FMN_bind_2"/>
    <property type="match status" value="1"/>
</dbReference>
<dbReference type="InterPro" id="IPR012349">
    <property type="entry name" value="Split_barrel_FMN-bd"/>
</dbReference>